<proteinExistence type="predicted"/>
<keyword evidence="4" id="KW-1185">Reference proteome</keyword>
<dbReference type="eggNOG" id="COG3291">
    <property type="taxonomic scope" value="Bacteria"/>
</dbReference>
<feature type="chain" id="PRO_5004682281" evidence="1">
    <location>
        <begin position="18"/>
        <end position="689"/>
    </location>
</feature>
<sequence>MVLFFSLVLMVSMTTWAVPVHDSYGGAVGYSMDSEGGRSNGGGSPATEEDSLIHTFLADGREYTLKLERYSIRGEQFEVIVEEESGERTSYTPGPSRTYFGTVAGDPYGSAAAIVMADGSVHARVYLKGGATLFVVDDSVVQRRGWEAAEFTFPATNMAQYRDKSSTDEVYSFILAVDASYDYYQDFSTSQEVVDYIEFSLAAVHTLYVRDAMLAPRLGQILLRTSQDHCPYEGLDQGDVLSTLRDIWGDAASAPSFTNVAYVSSRWAGMAYMPGIASINSGGNDGYFDVIFRHELGHNWGAADWHAGSSDGGVPEGATIMSGNSFGRISGPTVHTFLSHRDTYFSDRHVHPVGLEERISYPPYAMLGLYEIMEGTTVFELDPTENDHDANGDSLFLVSFDSTTAKGLSITSSDAGLPQINLGDTPWGTEDFFFYEIENSRGLRDRGVVYFRVAPPYKRIPRERLSIESVSSYQPGSGDASHVLDGDLSTIWHSQWGDNPPPHDIVLAVDSLYTVGGLEYTPRQEGVNGRILSYEVYASVDGETWGDPLVVGEWGNTAGVKNAYFPTLEEARYIRLRSLEGTNNNSSAADIGIWYMPDDTDDPVSLQKYEQSRDRVQIAVGQDRLFLSRPFSETVQGTVRTPSGRTVYSFTVSAGASQIDLPSGMLSRGVYLISLDTPQGHTISRLITP</sequence>
<comment type="caution">
    <text evidence="3">The sequence shown here is derived from an EMBL/GenBank/DDBJ whole genome shotgun (WGS) entry which is preliminary data.</text>
</comment>
<dbReference type="EMBL" id="ASJR01000012">
    <property type="protein sequence ID" value="ERP31522.1"/>
    <property type="molecule type" value="Genomic_DNA"/>
</dbReference>
<dbReference type="Gene3D" id="2.60.120.260">
    <property type="entry name" value="Galactose-binding domain-like"/>
    <property type="match status" value="1"/>
</dbReference>
<dbReference type="AlphaFoldDB" id="U7D8U4"/>
<dbReference type="InterPro" id="IPR008979">
    <property type="entry name" value="Galactose-bd-like_sf"/>
</dbReference>
<dbReference type="OrthoDB" id="4481726at2"/>
<name>U7D8U4_9BACT</name>
<evidence type="ECO:0000313" key="3">
    <source>
        <dbReference type="EMBL" id="ERP31522.1"/>
    </source>
</evidence>
<keyword evidence="3" id="KW-0449">Lipoprotein</keyword>
<evidence type="ECO:0000259" key="2">
    <source>
        <dbReference type="PROSITE" id="PS50022"/>
    </source>
</evidence>
<dbReference type="InterPro" id="IPR000421">
    <property type="entry name" value="FA58C"/>
</dbReference>
<evidence type="ECO:0000256" key="1">
    <source>
        <dbReference type="SAM" id="SignalP"/>
    </source>
</evidence>
<dbReference type="STRING" id="1313304.CALK_1567"/>
<evidence type="ECO:0000313" key="4">
    <source>
        <dbReference type="Proteomes" id="UP000017148"/>
    </source>
</evidence>
<dbReference type="Proteomes" id="UP000017148">
    <property type="component" value="Unassembled WGS sequence"/>
</dbReference>
<dbReference type="GO" id="GO:0008237">
    <property type="term" value="F:metallopeptidase activity"/>
    <property type="evidence" value="ECO:0007669"/>
    <property type="project" value="InterPro"/>
</dbReference>
<keyword evidence="1" id="KW-0732">Signal</keyword>
<organism evidence="3 4">
    <name type="scientific">Chitinivibrio alkaliphilus ACht1</name>
    <dbReference type="NCBI Taxonomy" id="1313304"/>
    <lineage>
        <taxon>Bacteria</taxon>
        <taxon>Pseudomonadati</taxon>
        <taxon>Fibrobacterota</taxon>
        <taxon>Chitinivibrionia</taxon>
        <taxon>Chitinivibrionales</taxon>
        <taxon>Chitinivibrionaceae</taxon>
        <taxon>Chitinivibrio</taxon>
    </lineage>
</organism>
<dbReference type="SUPFAM" id="SSF55486">
    <property type="entry name" value="Metalloproteases ('zincins'), catalytic domain"/>
    <property type="match status" value="1"/>
</dbReference>
<dbReference type="SUPFAM" id="SSF49785">
    <property type="entry name" value="Galactose-binding domain-like"/>
    <property type="match status" value="1"/>
</dbReference>
<dbReference type="Pfam" id="PF00754">
    <property type="entry name" value="F5_F8_type_C"/>
    <property type="match status" value="1"/>
</dbReference>
<dbReference type="Gene3D" id="3.40.390.10">
    <property type="entry name" value="Collagenase (Catalytic Domain)"/>
    <property type="match status" value="1"/>
</dbReference>
<feature type="domain" description="F5/8 type C" evidence="2">
    <location>
        <begin position="448"/>
        <end position="596"/>
    </location>
</feature>
<accession>U7D8U4</accession>
<protein>
    <submittedName>
        <fullName evidence="3">Putative lipoprotein</fullName>
    </submittedName>
</protein>
<dbReference type="PROSITE" id="PS50022">
    <property type="entry name" value="FA58C_3"/>
    <property type="match status" value="1"/>
</dbReference>
<dbReference type="RefSeq" id="WP_022637020.1">
    <property type="nucleotide sequence ID" value="NZ_ASJR01000012.1"/>
</dbReference>
<reference evidence="3 4" key="1">
    <citation type="journal article" date="2013" name="Environ. Microbiol.">
        <title>Genome analysis of Chitinivibrio alkaliphilus gen. nov., sp. nov., a novel extremely haloalkaliphilic anaerobic chitinolytic bacterium from the candidate phylum Termite Group 3.</title>
        <authorList>
            <person name="Sorokin D.Y."/>
            <person name="Gumerov V.M."/>
            <person name="Rakitin A.L."/>
            <person name="Beletsky A.V."/>
            <person name="Damste J.S."/>
            <person name="Muyzer G."/>
            <person name="Mardanov A.V."/>
            <person name="Ravin N.V."/>
        </authorList>
    </citation>
    <scope>NUCLEOTIDE SEQUENCE [LARGE SCALE GENOMIC DNA]</scope>
    <source>
        <strain evidence="3 4">ACht1</strain>
    </source>
</reference>
<dbReference type="InterPro" id="IPR024079">
    <property type="entry name" value="MetalloPept_cat_dom_sf"/>
</dbReference>
<feature type="signal peptide" evidence="1">
    <location>
        <begin position="1"/>
        <end position="17"/>
    </location>
</feature>
<gene>
    <name evidence="3" type="ORF">CALK_1567</name>
</gene>